<dbReference type="AlphaFoldDB" id="A0A818G891"/>
<feature type="compositionally biased region" description="Polar residues" evidence="1">
    <location>
        <begin position="305"/>
        <end position="320"/>
    </location>
</feature>
<protein>
    <submittedName>
        <fullName evidence="3">Uncharacterized protein</fullName>
    </submittedName>
</protein>
<feature type="region of interest" description="Disordered" evidence="1">
    <location>
        <begin position="273"/>
        <end position="337"/>
    </location>
</feature>
<evidence type="ECO:0000313" key="3">
    <source>
        <dbReference type="EMBL" id="CAF3485721.1"/>
    </source>
</evidence>
<dbReference type="Proteomes" id="UP000663891">
    <property type="component" value="Unassembled WGS sequence"/>
</dbReference>
<sequence>MSTTSSTAKNKKQVVCYIPTSNHFENIKPIEVKCFPDDNQKTIETEKQKTDTTATIVTTVPHRSRPSSAPLKKRTIPTVTTDTKPTRHLAILPSSKERSTKGLIKHAPNLSETFTMYDGPTTTPVVGRSVNETNTLNNQYQMSDMNCEIPVNIELNNDDTTISSVCELIDQTKLKQKPHSLIGHYQLPNADTSSPPPQPTTPSIRIATVHYGDTPSTEPANKQVLIQQFYNQLEKMKATFNTKPPETPRQLTTNTLTFDNGQVKQTSAIKQIQEKTTIPRVPSATMKPIDKKPPPAPQKPKITKNLSSRIQSAPTTMSTKPKTEIKRNSVSSCKPYRNEKLPIQPKKSVPTKDKQIRRIASAPPNRIDIHGPEVTLLPKDEEECRQMYEKLQRLQPNGACVDLNTLRRALYPPLGIKSDSTNHDQTSAFKSYRQRTDEMPQSWIKIDDKYVPKQQSTNEVNKYESNLMITSDYANIDRIADQVKKHAAINYSYYTRTK</sequence>
<organism evidence="3 4">
    <name type="scientific">Adineta steineri</name>
    <dbReference type="NCBI Taxonomy" id="433720"/>
    <lineage>
        <taxon>Eukaryota</taxon>
        <taxon>Metazoa</taxon>
        <taxon>Spiralia</taxon>
        <taxon>Gnathifera</taxon>
        <taxon>Rotifera</taxon>
        <taxon>Eurotatoria</taxon>
        <taxon>Bdelloidea</taxon>
        <taxon>Adinetida</taxon>
        <taxon>Adinetidae</taxon>
        <taxon>Adineta</taxon>
    </lineage>
</organism>
<evidence type="ECO:0000256" key="1">
    <source>
        <dbReference type="SAM" id="MobiDB-lite"/>
    </source>
</evidence>
<dbReference type="OrthoDB" id="10012203at2759"/>
<dbReference type="Proteomes" id="UP000663881">
    <property type="component" value="Unassembled WGS sequence"/>
</dbReference>
<reference evidence="3" key="1">
    <citation type="submission" date="2021-02" db="EMBL/GenBank/DDBJ databases">
        <authorList>
            <person name="Nowell W R."/>
        </authorList>
    </citation>
    <scope>NUCLEOTIDE SEQUENCE</scope>
</reference>
<comment type="caution">
    <text evidence="3">The sequence shown here is derived from an EMBL/GenBank/DDBJ whole genome shotgun (WGS) entry which is preliminary data.</text>
</comment>
<evidence type="ECO:0000313" key="4">
    <source>
        <dbReference type="Proteomes" id="UP000663881"/>
    </source>
</evidence>
<dbReference type="EMBL" id="CAJNON010000071">
    <property type="protein sequence ID" value="CAF0913967.1"/>
    <property type="molecule type" value="Genomic_DNA"/>
</dbReference>
<dbReference type="EMBL" id="CAJOAY010000012">
    <property type="protein sequence ID" value="CAF3485721.1"/>
    <property type="molecule type" value="Genomic_DNA"/>
</dbReference>
<proteinExistence type="predicted"/>
<evidence type="ECO:0000313" key="2">
    <source>
        <dbReference type="EMBL" id="CAF0913967.1"/>
    </source>
</evidence>
<gene>
    <name evidence="3" type="ORF">OKA104_LOCUS594</name>
    <name evidence="2" type="ORF">VCS650_LOCUS10000</name>
</gene>
<accession>A0A818G891</accession>
<name>A0A818G891_9BILA</name>